<dbReference type="PaxDb" id="3880-AES96503"/>
<keyword evidence="4" id="KW-1185">Reference proteome</keyword>
<name>G7K8F1_MEDTR</name>
<sequence>MENHLIENQGFLEKNMLSRLLLIPLLGPLLELWLILRNCQQSYQGTQLLYLSPECYHLLTKLVFELALSEEVESLLRQIGPFLEKQRVRLGP</sequence>
<reference evidence="2 4" key="2">
    <citation type="journal article" date="2014" name="BMC Genomics">
        <title>An improved genome release (version Mt4.0) for the model legume Medicago truncatula.</title>
        <authorList>
            <person name="Tang H."/>
            <person name="Krishnakumar V."/>
            <person name="Bidwell S."/>
            <person name="Rosen B."/>
            <person name="Chan A."/>
            <person name="Zhou S."/>
            <person name="Gentzbittel L."/>
            <person name="Childs K.L."/>
            <person name="Yandell M."/>
            <person name="Gundlach H."/>
            <person name="Mayer K.F."/>
            <person name="Schwartz D.C."/>
            <person name="Town C.D."/>
        </authorList>
    </citation>
    <scope>GENOME REANNOTATION</scope>
    <source>
        <strain evidence="3 4">cv. Jemalong A17</strain>
    </source>
</reference>
<feature type="transmembrane region" description="Helical" evidence="1">
    <location>
        <begin position="16"/>
        <end position="36"/>
    </location>
</feature>
<accession>G7K8F1</accession>
<dbReference type="EnsemblPlants" id="AES96503">
    <property type="protein sequence ID" value="AES96503"/>
    <property type="gene ID" value="MTR_5g037900"/>
</dbReference>
<reference evidence="2 4" key="1">
    <citation type="journal article" date="2011" name="Nature">
        <title>The Medicago genome provides insight into the evolution of rhizobial symbioses.</title>
        <authorList>
            <person name="Young N.D."/>
            <person name="Debelle F."/>
            <person name="Oldroyd G.E."/>
            <person name="Geurts R."/>
            <person name="Cannon S.B."/>
            <person name="Udvardi M.K."/>
            <person name="Benedito V.A."/>
            <person name="Mayer K.F."/>
            <person name="Gouzy J."/>
            <person name="Schoof H."/>
            <person name="Van de Peer Y."/>
            <person name="Proost S."/>
            <person name="Cook D.R."/>
            <person name="Meyers B.C."/>
            <person name="Spannagl M."/>
            <person name="Cheung F."/>
            <person name="De Mita S."/>
            <person name="Krishnakumar V."/>
            <person name="Gundlach H."/>
            <person name="Zhou S."/>
            <person name="Mudge J."/>
            <person name="Bharti A.K."/>
            <person name="Murray J.D."/>
            <person name="Naoumkina M.A."/>
            <person name="Rosen B."/>
            <person name="Silverstein K.A."/>
            <person name="Tang H."/>
            <person name="Rombauts S."/>
            <person name="Zhao P.X."/>
            <person name="Zhou P."/>
            <person name="Barbe V."/>
            <person name="Bardou P."/>
            <person name="Bechner M."/>
            <person name="Bellec A."/>
            <person name="Berger A."/>
            <person name="Berges H."/>
            <person name="Bidwell S."/>
            <person name="Bisseling T."/>
            <person name="Choisne N."/>
            <person name="Couloux A."/>
            <person name="Denny R."/>
            <person name="Deshpande S."/>
            <person name="Dai X."/>
            <person name="Doyle J.J."/>
            <person name="Dudez A.M."/>
            <person name="Farmer A.D."/>
            <person name="Fouteau S."/>
            <person name="Franken C."/>
            <person name="Gibelin C."/>
            <person name="Gish J."/>
            <person name="Goldstein S."/>
            <person name="Gonzalez A.J."/>
            <person name="Green P.J."/>
            <person name="Hallab A."/>
            <person name="Hartog M."/>
            <person name="Hua A."/>
            <person name="Humphray S.J."/>
            <person name="Jeong D.H."/>
            <person name="Jing Y."/>
            <person name="Jocker A."/>
            <person name="Kenton S.M."/>
            <person name="Kim D.J."/>
            <person name="Klee K."/>
            <person name="Lai H."/>
            <person name="Lang C."/>
            <person name="Lin S."/>
            <person name="Macmil S.L."/>
            <person name="Magdelenat G."/>
            <person name="Matthews L."/>
            <person name="McCorrison J."/>
            <person name="Monaghan E.L."/>
            <person name="Mun J.H."/>
            <person name="Najar F.Z."/>
            <person name="Nicholson C."/>
            <person name="Noirot C."/>
            <person name="O'Bleness M."/>
            <person name="Paule C.R."/>
            <person name="Poulain J."/>
            <person name="Prion F."/>
            <person name="Qin B."/>
            <person name="Qu C."/>
            <person name="Retzel E.F."/>
            <person name="Riddle C."/>
            <person name="Sallet E."/>
            <person name="Samain S."/>
            <person name="Samson N."/>
            <person name="Sanders I."/>
            <person name="Saurat O."/>
            <person name="Scarpelli C."/>
            <person name="Schiex T."/>
            <person name="Segurens B."/>
            <person name="Severin A.J."/>
            <person name="Sherrier D.J."/>
            <person name="Shi R."/>
            <person name="Sims S."/>
            <person name="Singer S.R."/>
            <person name="Sinharoy S."/>
            <person name="Sterck L."/>
            <person name="Viollet A."/>
            <person name="Wang B.B."/>
            <person name="Wang K."/>
            <person name="Wang M."/>
            <person name="Wang X."/>
            <person name="Warfsmann J."/>
            <person name="Weissenbach J."/>
            <person name="White D.D."/>
            <person name="White J.D."/>
            <person name="Wiley G.B."/>
            <person name="Wincker P."/>
            <person name="Xing Y."/>
            <person name="Yang L."/>
            <person name="Yao Z."/>
            <person name="Ying F."/>
            <person name="Zhai J."/>
            <person name="Zhou L."/>
            <person name="Zuber A."/>
            <person name="Denarie J."/>
            <person name="Dixon R.A."/>
            <person name="May G.D."/>
            <person name="Schwartz D.C."/>
            <person name="Rogers J."/>
            <person name="Quetier F."/>
            <person name="Town C.D."/>
            <person name="Roe B.A."/>
        </authorList>
    </citation>
    <scope>NUCLEOTIDE SEQUENCE [LARGE SCALE GENOMIC DNA]</scope>
    <source>
        <strain evidence="2">A17</strain>
        <strain evidence="3 4">cv. Jemalong A17</strain>
    </source>
</reference>
<dbReference type="EMBL" id="CM001221">
    <property type="protein sequence ID" value="AES96503.1"/>
    <property type="molecule type" value="Genomic_DNA"/>
</dbReference>
<proteinExistence type="predicted"/>
<evidence type="ECO:0000313" key="4">
    <source>
        <dbReference type="Proteomes" id="UP000002051"/>
    </source>
</evidence>
<evidence type="ECO:0000256" key="1">
    <source>
        <dbReference type="SAM" id="Phobius"/>
    </source>
</evidence>
<dbReference type="Proteomes" id="UP000002051">
    <property type="component" value="Chromosome 5"/>
</dbReference>
<evidence type="ECO:0000313" key="3">
    <source>
        <dbReference type="EnsemblPlants" id="AES96503"/>
    </source>
</evidence>
<organism evidence="2 4">
    <name type="scientific">Medicago truncatula</name>
    <name type="common">Barrel medic</name>
    <name type="synonym">Medicago tribuloides</name>
    <dbReference type="NCBI Taxonomy" id="3880"/>
    <lineage>
        <taxon>Eukaryota</taxon>
        <taxon>Viridiplantae</taxon>
        <taxon>Streptophyta</taxon>
        <taxon>Embryophyta</taxon>
        <taxon>Tracheophyta</taxon>
        <taxon>Spermatophyta</taxon>
        <taxon>Magnoliopsida</taxon>
        <taxon>eudicotyledons</taxon>
        <taxon>Gunneridae</taxon>
        <taxon>Pentapetalae</taxon>
        <taxon>rosids</taxon>
        <taxon>fabids</taxon>
        <taxon>Fabales</taxon>
        <taxon>Fabaceae</taxon>
        <taxon>Papilionoideae</taxon>
        <taxon>50 kb inversion clade</taxon>
        <taxon>NPAAA clade</taxon>
        <taxon>Hologalegina</taxon>
        <taxon>IRL clade</taxon>
        <taxon>Trifolieae</taxon>
        <taxon>Medicago</taxon>
    </lineage>
</organism>
<protein>
    <submittedName>
        <fullName evidence="2">Transmembrane protein, putative</fullName>
    </submittedName>
</protein>
<evidence type="ECO:0000313" key="2">
    <source>
        <dbReference type="EMBL" id="AES96503.1"/>
    </source>
</evidence>
<gene>
    <name evidence="2" type="ordered locus">MTR_5g037900</name>
</gene>
<keyword evidence="1 2" id="KW-0812">Transmembrane</keyword>
<dbReference type="HOGENOM" id="CLU_2416633_0_0_1"/>
<dbReference type="AlphaFoldDB" id="G7K8F1"/>
<reference evidence="3" key="3">
    <citation type="submission" date="2015-04" db="UniProtKB">
        <authorList>
            <consortium name="EnsemblPlants"/>
        </authorList>
    </citation>
    <scope>IDENTIFICATION</scope>
    <source>
        <strain evidence="3">cv. Jemalong A17</strain>
    </source>
</reference>
<keyword evidence="1" id="KW-1133">Transmembrane helix</keyword>
<keyword evidence="1" id="KW-0472">Membrane</keyword>